<dbReference type="PANTHER" id="PTHR31474">
    <property type="entry name" value="HR-LIKE LESION-INDUCER"/>
    <property type="match status" value="1"/>
</dbReference>
<feature type="signal peptide" evidence="2">
    <location>
        <begin position="1"/>
        <end position="23"/>
    </location>
</feature>
<feature type="transmembrane region" description="Helical" evidence="1">
    <location>
        <begin position="89"/>
        <end position="106"/>
    </location>
</feature>
<keyword evidence="1" id="KW-1133">Transmembrane helix</keyword>
<keyword evidence="4" id="KW-1185">Reference proteome</keyword>
<feature type="chain" id="PRO_5015149674" evidence="2">
    <location>
        <begin position="24"/>
        <end position="159"/>
    </location>
</feature>
<organism evidence="3 4">
    <name type="scientific">Rosa chinensis</name>
    <name type="common">China rose</name>
    <dbReference type="NCBI Taxonomy" id="74649"/>
    <lineage>
        <taxon>Eukaryota</taxon>
        <taxon>Viridiplantae</taxon>
        <taxon>Streptophyta</taxon>
        <taxon>Embryophyta</taxon>
        <taxon>Tracheophyta</taxon>
        <taxon>Spermatophyta</taxon>
        <taxon>Magnoliopsida</taxon>
        <taxon>eudicotyledons</taxon>
        <taxon>Gunneridae</taxon>
        <taxon>Pentapetalae</taxon>
        <taxon>rosids</taxon>
        <taxon>fabids</taxon>
        <taxon>Rosales</taxon>
        <taxon>Rosaceae</taxon>
        <taxon>Rosoideae</taxon>
        <taxon>Rosoideae incertae sedis</taxon>
        <taxon>Rosa</taxon>
    </lineage>
</organism>
<dbReference type="EMBL" id="PDCK01000042">
    <property type="protein sequence ID" value="PRQ36467.1"/>
    <property type="molecule type" value="Genomic_DNA"/>
</dbReference>
<gene>
    <name evidence="3" type="ORF">RchiOBHm_Chr4g0391891</name>
</gene>
<dbReference type="Pfam" id="PF05514">
    <property type="entry name" value="HR_lesion"/>
    <property type="match status" value="1"/>
</dbReference>
<dbReference type="AlphaFoldDB" id="A0A2P6QQN3"/>
<keyword evidence="1" id="KW-0472">Membrane</keyword>
<name>A0A2P6QQN3_ROSCH</name>
<evidence type="ECO:0000256" key="1">
    <source>
        <dbReference type="SAM" id="Phobius"/>
    </source>
</evidence>
<evidence type="ECO:0000256" key="2">
    <source>
        <dbReference type="SAM" id="SignalP"/>
    </source>
</evidence>
<feature type="transmembrane region" description="Helical" evidence="1">
    <location>
        <begin position="122"/>
        <end position="142"/>
    </location>
</feature>
<keyword evidence="2" id="KW-0732">Signal</keyword>
<proteinExistence type="predicted"/>
<keyword evidence="1" id="KW-0812">Transmembrane</keyword>
<dbReference type="Proteomes" id="UP000238479">
    <property type="component" value="Chromosome 4"/>
</dbReference>
<dbReference type="PANTHER" id="PTHR31474:SF4">
    <property type="entry name" value="NICOTIANA LESION-INDUCING LIKE"/>
    <property type="match status" value="1"/>
</dbReference>
<comment type="caution">
    <text evidence="3">The sequence shown here is derived from an EMBL/GenBank/DDBJ whole genome shotgun (WGS) entry which is preliminary data.</text>
</comment>
<evidence type="ECO:0000313" key="3">
    <source>
        <dbReference type="EMBL" id="PRQ36467.1"/>
    </source>
</evidence>
<accession>A0A2P6QQN3</accession>
<evidence type="ECO:0000313" key="4">
    <source>
        <dbReference type="Proteomes" id="UP000238479"/>
    </source>
</evidence>
<sequence>MGFFSFFGRVLFASIFILSAWQAFNEFGTDGGPAAKELAPKFSVLKDHLSSKLGFALPDVDPIHLAGAVIALKGLGGILFVLNSNIGALLLIIQLAFTTPLIYDFYNFSPDTPKFGVLLNDFLQQAALVGALFFFIGMKNSISKRGQITKKKIHKTKTG</sequence>
<dbReference type="OrthoDB" id="529675at2759"/>
<dbReference type="OMA" id="SAWQAFN"/>
<protein>
    <submittedName>
        <fullName evidence="3">Putative HR-like lesion-inducer</fullName>
    </submittedName>
</protein>
<reference evidence="3 4" key="1">
    <citation type="journal article" date="2018" name="Nat. Genet.">
        <title>The Rosa genome provides new insights in the design of modern roses.</title>
        <authorList>
            <person name="Bendahmane M."/>
        </authorList>
    </citation>
    <scope>NUCLEOTIDE SEQUENCE [LARGE SCALE GENOMIC DNA]</scope>
    <source>
        <strain evidence="4">cv. Old Blush</strain>
    </source>
</reference>
<dbReference type="InterPro" id="IPR008637">
    <property type="entry name" value="HR_lesion"/>
</dbReference>
<dbReference type="Gramene" id="PRQ36467">
    <property type="protein sequence ID" value="PRQ36467"/>
    <property type="gene ID" value="RchiOBHm_Chr4g0391891"/>
</dbReference>
<dbReference type="STRING" id="74649.A0A2P6QQN3"/>
<feature type="transmembrane region" description="Helical" evidence="1">
    <location>
        <begin position="63"/>
        <end position="82"/>
    </location>
</feature>